<dbReference type="Proteomes" id="UP000001294">
    <property type="component" value="Unassembled WGS sequence"/>
</dbReference>
<proteinExistence type="predicted"/>
<keyword evidence="5" id="KW-0862">Zinc</keyword>
<dbReference type="GO" id="GO:0000981">
    <property type="term" value="F:DNA-binding transcription factor activity, RNA polymerase II-specific"/>
    <property type="evidence" value="ECO:0007669"/>
    <property type="project" value="InterPro"/>
</dbReference>
<dbReference type="PANTHER" id="PTHR40626">
    <property type="entry name" value="MIP31509P"/>
    <property type="match status" value="1"/>
</dbReference>
<feature type="compositionally biased region" description="Polar residues" evidence="8">
    <location>
        <begin position="90"/>
        <end position="105"/>
    </location>
</feature>
<evidence type="ECO:0000313" key="11">
    <source>
        <dbReference type="EMBL" id="EEA27800.1"/>
    </source>
</evidence>
<dbReference type="Pfam" id="PF00096">
    <property type="entry name" value="zf-C2H2"/>
    <property type="match status" value="2"/>
</dbReference>
<evidence type="ECO:0000256" key="4">
    <source>
        <dbReference type="ARBA" id="ARBA00022771"/>
    </source>
</evidence>
<feature type="region of interest" description="Disordered" evidence="8">
    <location>
        <begin position="270"/>
        <end position="291"/>
    </location>
</feature>
<dbReference type="PROSITE" id="PS50157">
    <property type="entry name" value="ZINC_FINGER_C2H2_2"/>
    <property type="match status" value="2"/>
</dbReference>
<accession>B6Q833</accession>
<feature type="domain" description="C2H2-type" evidence="10">
    <location>
        <begin position="9"/>
        <end position="36"/>
    </location>
</feature>
<dbReference type="GO" id="GO:0005634">
    <property type="term" value="C:nucleus"/>
    <property type="evidence" value="ECO:0007669"/>
    <property type="project" value="UniProtKB-SubCell"/>
</dbReference>
<gene>
    <name evidence="11" type="ORF">PMAA_026440</name>
</gene>
<comment type="subcellular location">
    <subcellularLocation>
        <location evidence="1">Nucleus</location>
    </subcellularLocation>
</comment>
<keyword evidence="9" id="KW-1133">Transmembrane helix</keyword>
<evidence type="ECO:0000256" key="6">
    <source>
        <dbReference type="ARBA" id="ARBA00023242"/>
    </source>
</evidence>
<feature type="transmembrane region" description="Helical" evidence="9">
    <location>
        <begin position="416"/>
        <end position="438"/>
    </location>
</feature>
<keyword evidence="2" id="KW-0479">Metal-binding</keyword>
<dbReference type="GO" id="GO:0006351">
    <property type="term" value="P:DNA-templated transcription"/>
    <property type="evidence" value="ECO:0007669"/>
    <property type="project" value="InterPro"/>
</dbReference>
<keyword evidence="9" id="KW-0472">Membrane</keyword>
<dbReference type="Gene3D" id="3.30.160.60">
    <property type="entry name" value="Classic Zinc Finger"/>
    <property type="match status" value="2"/>
</dbReference>
<dbReference type="InterPro" id="IPR007219">
    <property type="entry name" value="XnlR_reg_dom"/>
</dbReference>
<dbReference type="PhylomeDB" id="B6Q833"/>
<dbReference type="GO" id="GO:0008270">
    <property type="term" value="F:zinc ion binding"/>
    <property type="evidence" value="ECO:0007669"/>
    <property type="project" value="UniProtKB-KW"/>
</dbReference>
<name>B6Q833_TALMQ</name>
<feature type="compositionally biased region" description="Polar residues" evidence="8">
    <location>
        <begin position="65"/>
        <end position="74"/>
    </location>
</feature>
<dbReference type="Pfam" id="PF04082">
    <property type="entry name" value="Fungal_trans"/>
    <property type="match status" value="1"/>
</dbReference>
<evidence type="ECO:0000256" key="9">
    <source>
        <dbReference type="SAM" id="Phobius"/>
    </source>
</evidence>
<feature type="compositionally biased region" description="Polar residues" evidence="8">
    <location>
        <begin position="115"/>
        <end position="129"/>
    </location>
</feature>
<evidence type="ECO:0000256" key="5">
    <source>
        <dbReference type="ARBA" id="ARBA00022833"/>
    </source>
</evidence>
<keyword evidence="12" id="KW-1185">Reference proteome</keyword>
<dbReference type="CDD" id="cd12148">
    <property type="entry name" value="fungal_TF_MHR"/>
    <property type="match status" value="1"/>
</dbReference>
<evidence type="ECO:0000259" key="10">
    <source>
        <dbReference type="PROSITE" id="PS50157"/>
    </source>
</evidence>
<keyword evidence="6" id="KW-0539">Nucleus</keyword>
<sequence length="489" mass="54772">MRNHDPVSRKCEKCTRVFSKVEHLRRHQRSHTGERPHKCKTCGRAYARSDVLTRHVRNHHPSAEPFTTKTSKQISAKENDGLTPQIEGGNESQDQETTSPTSLDGRTQARHDFPQQLNPSLTEGSTASPHNPAFESDLPPNLNFSWTARPFEALPLDVGDQISPSARPPSNGFDSAIDASLGFDSLVGPPFDFSNTAEACNTAILEDLFLEILSSGHPSRPSGRKRSISYGQLEQVRRLWPTRRRSQAPTDPGVIWDDIILHDEDNLFSSRSLDTPSEPSDPSDPTPLNSTWGLTKGCRNRLLNDCVNNYVSNPLNPSLINGFRQSVDLPEVDILDLCLDLYFYNLHPLLPFVHAPTFNASKTPTILLFPMCLLGFMMFNRPAAQVVLNRYLLGAMSQCRAKAVSYRLRQCVAPDLFLVLAAGCLLLFVASSVAEVAFEEQRHKLYEEIILVRISLFSLFRATWLIDHSSLVTKNFFIHEDTIHQSCSP</sequence>
<dbReference type="InterPro" id="IPR051059">
    <property type="entry name" value="VerF-like"/>
</dbReference>
<keyword evidence="4 7" id="KW-0863">Zinc-finger</keyword>
<dbReference type="FunFam" id="3.30.160.60:FF:002343">
    <property type="entry name" value="Zinc finger protein 33A"/>
    <property type="match status" value="1"/>
</dbReference>
<keyword evidence="3" id="KW-0677">Repeat</keyword>
<protein>
    <recommendedName>
        <fullName evidence="10">C2H2-type domain-containing protein</fullName>
    </recommendedName>
</protein>
<dbReference type="SUPFAM" id="SSF57667">
    <property type="entry name" value="beta-beta-alpha zinc fingers"/>
    <property type="match status" value="1"/>
</dbReference>
<dbReference type="SMART" id="SM00355">
    <property type="entry name" value="ZnF_C2H2"/>
    <property type="match status" value="2"/>
</dbReference>
<evidence type="ECO:0000256" key="3">
    <source>
        <dbReference type="ARBA" id="ARBA00022737"/>
    </source>
</evidence>
<dbReference type="HOGENOM" id="CLU_569342_0_0_1"/>
<reference evidence="12" key="1">
    <citation type="journal article" date="2015" name="Genome Announc.">
        <title>Genome sequence of the AIDS-associated pathogen Penicillium marneffei (ATCC18224) and its near taxonomic relative Talaromyces stipitatus (ATCC10500).</title>
        <authorList>
            <person name="Nierman W.C."/>
            <person name="Fedorova-Abrams N.D."/>
            <person name="Andrianopoulos A."/>
        </authorList>
    </citation>
    <scope>NUCLEOTIDE SEQUENCE [LARGE SCALE GENOMIC DNA]</scope>
    <source>
        <strain evidence="12">ATCC 18224 / CBS 334.59 / QM 7333</strain>
    </source>
</reference>
<evidence type="ECO:0000256" key="2">
    <source>
        <dbReference type="ARBA" id="ARBA00022723"/>
    </source>
</evidence>
<dbReference type="PROSITE" id="PS00028">
    <property type="entry name" value="ZINC_FINGER_C2H2_1"/>
    <property type="match status" value="2"/>
</dbReference>
<evidence type="ECO:0000313" key="12">
    <source>
        <dbReference type="Proteomes" id="UP000001294"/>
    </source>
</evidence>
<organism evidence="11 12">
    <name type="scientific">Talaromyces marneffei (strain ATCC 18224 / CBS 334.59 / QM 7333)</name>
    <name type="common">Penicillium marneffei</name>
    <dbReference type="NCBI Taxonomy" id="441960"/>
    <lineage>
        <taxon>Eukaryota</taxon>
        <taxon>Fungi</taxon>
        <taxon>Dikarya</taxon>
        <taxon>Ascomycota</taxon>
        <taxon>Pezizomycotina</taxon>
        <taxon>Eurotiomycetes</taxon>
        <taxon>Eurotiomycetidae</taxon>
        <taxon>Eurotiales</taxon>
        <taxon>Trichocomaceae</taxon>
        <taxon>Talaromyces</taxon>
        <taxon>Talaromyces sect. Talaromyces</taxon>
    </lineage>
</organism>
<feature type="region of interest" description="Disordered" evidence="8">
    <location>
        <begin position="54"/>
        <end position="141"/>
    </location>
</feature>
<keyword evidence="9" id="KW-0812">Transmembrane</keyword>
<dbReference type="GO" id="GO:0000978">
    <property type="term" value="F:RNA polymerase II cis-regulatory region sequence-specific DNA binding"/>
    <property type="evidence" value="ECO:0007669"/>
    <property type="project" value="InterPro"/>
</dbReference>
<dbReference type="InterPro" id="IPR036236">
    <property type="entry name" value="Znf_C2H2_sf"/>
</dbReference>
<evidence type="ECO:0000256" key="8">
    <source>
        <dbReference type="SAM" id="MobiDB-lite"/>
    </source>
</evidence>
<dbReference type="PANTHER" id="PTHR40626:SF7">
    <property type="entry name" value="TRANSCRIPTION FACTOR, PUTATIVE (AFU_ORTHOLOGUE AFUA_1G04110)-RELATED"/>
    <property type="match status" value="1"/>
</dbReference>
<evidence type="ECO:0000256" key="7">
    <source>
        <dbReference type="PROSITE-ProRule" id="PRU00042"/>
    </source>
</evidence>
<dbReference type="VEuPathDB" id="FungiDB:PMAA_026440"/>
<dbReference type="GO" id="GO:0000785">
    <property type="term" value="C:chromatin"/>
    <property type="evidence" value="ECO:0007669"/>
    <property type="project" value="TreeGrafter"/>
</dbReference>
<evidence type="ECO:0000256" key="1">
    <source>
        <dbReference type="ARBA" id="ARBA00004123"/>
    </source>
</evidence>
<feature type="domain" description="C2H2-type" evidence="10">
    <location>
        <begin position="37"/>
        <end position="65"/>
    </location>
</feature>
<dbReference type="EMBL" id="DS995899">
    <property type="protein sequence ID" value="EEA27800.1"/>
    <property type="molecule type" value="Genomic_DNA"/>
</dbReference>
<dbReference type="InterPro" id="IPR013087">
    <property type="entry name" value="Znf_C2H2_type"/>
</dbReference>
<dbReference type="AlphaFoldDB" id="B6Q833"/>